<name>A0ABU1AU77_9BACT</name>
<feature type="domain" description="Methyltransferase" evidence="1">
    <location>
        <begin position="42"/>
        <end position="132"/>
    </location>
</feature>
<dbReference type="GO" id="GO:0008168">
    <property type="term" value="F:methyltransferase activity"/>
    <property type="evidence" value="ECO:0007669"/>
    <property type="project" value="UniProtKB-KW"/>
</dbReference>
<keyword evidence="3" id="KW-1185">Reference proteome</keyword>
<dbReference type="EC" id="2.1.-.-" evidence="2"/>
<dbReference type="Gene3D" id="3.40.50.150">
    <property type="entry name" value="Vaccinia Virus protein VP39"/>
    <property type="match status" value="1"/>
</dbReference>
<proteinExistence type="predicted"/>
<dbReference type="RefSeq" id="WP_308948917.1">
    <property type="nucleotide sequence ID" value="NZ_JARXHW010000007.1"/>
</dbReference>
<keyword evidence="2" id="KW-0808">Transferase</keyword>
<dbReference type="Proteomes" id="UP001225316">
    <property type="component" value="Unassembled WGS sequence"/>
</dbReference>
<keyword evidence="2" id="KW-0489">Methyltransferase</keyword>
<dbReference type="CDD" id="cd02440">
    <property type="entry name" value="AdoMet_MTases"/>
    <property type="match status" value="1"/>
</dbReference>
<protein>
    <submittedName>
        <fullName evidence="2">Class I SAM-dependent methyltransferase</fullName>
        <ecNumber evidence="2">2.1.-.-</ecNumber>
    </submittedName>
</protein>
<organism evidence="2 3">
    <name type="scientific">Thalassobacterium maritimum</name>
    <dbReference type="NCBI Taxonomy" id="3041265"/>
    <lineage>
        <taxon>Bacteria</taxon>
        <taxon>Pseudomonadati</taxon>
        <taxon>Verrucomicrobiota</taxon>
        <taxon>Opitutia</taxon>
        <taxon>Puniceicoccales</taxon>
        <taxon>Coraliomargaritaceae</taxon>
        <taxon>Thalassobacterium</taxon>
    </lineage>
</organism>
<dbReference type="GO" id="GO:0032259">
    <property type="term" value="P:methylation"/>
    <property type="evidence" value="ECO:0007669"/>
    <property type="project" value="UniProtKB-KW"/>
</dbReference>
<dbReference type="Pfam" id="PF13649">
    <property type="entry name" value="Methyltransf_25"/>
    <property type="match status" value="1"/>
</dbReference>
<reference evidence="2 3" key="1">
    <citation type="submission" date="2023-04" db="EMBL/GenBank/DDBJ databases">
        <title>A novel bacteria isolated from coastal sediment.</title>
        <authorList>
            <person name="Liu X.-J."/>
            <person name="Du Z.-J."/>
        </authorList>
    </citation>
    <scope>NUCLEOTIDE SEQUENCE [LARGE SCALE GENOMIC DNA]</scope>
    <source>
        <strain evidence="2 3">SDUM461003</strain>
    </source>
</reference>
<gene>
    <name evidence="2" type="ORF">QEH52_04715</name>
</gene>
<comment type="caution">
    <text evidence="2">The sequence shown here is derived from an EMBL/GenBank/DDBJ whole genome shotgun (WGS) entry which is preliminary data.</text>
</comment>
<evidence type="ECO:0000313" key="3">
    <source>
        <dbReference type="Proteomes" id="UP001225316"/>
    </source>
</evidence>
<sequence>MNYSRLAPFYQCIERCTMGSALQRARTGQLDRLAAMTQPQRVLIVGEGDGSFLLQFARLFPTAHITVVEPSAGMVARAQARLRRAGLASERIAFRQEPLLEAELPEAAYDLIVTLFFLDNFEDALMRASVAKLNACACDSAYWLLSDFCLPSRGWRRLRARFWLRVLYGFFGLSAGLSARVLPDFERAVQATEFCEVHRHGLCGSLLFSALYRMPARVMTV</sequence>
<dbReference type="InterPro" id="IPR041698">
    <property type="entry name" value="Methyltransf_25"/>
</dbReference>
<evidence type="ECO:0000259" key="1">
    <source>
        <dbReference type="Pfam" id="PF13649"/>
    </source>
</evidence>
<dbReference type="EMBL" id="JARXHW010000007">
    <property type="protein sequence ID" value="MDQ8206799.1"/>
    <property type="molecule type" value="Genomic_DNA"/>
</dbReference>
<evidence type="ECO:0000313" key="2">
    <source>
        <dbReference type="EMBL" id="MDQ8206799.1"/>
    </source>
</evidence>
<accession>A0ABU1AU77</accession>
<dbReference type="SUPFAM" id="SSF53335">
    <property type="entry name" value="S-adenosyl-L-methionine-dependent methyltransferases"/>
    <property type="match status" value="1"/>
</dbReference>
<dbReference type="InterPro" id="IPR029063">
    <property type="entry name" value="SAM-dependent_MTases_sf"/>
</dbReference>